<evidence type="ECO:0000313" key="1">
    <source>
        <dbReference type="EMBL" id="SJN22947.1"/>
    </source>
</evidence>
<dbReference type="AlphaFoldDB" id="A0A1R4ISV9"/>
<dbReference type="EMBL" id="FUKP01000027">
    <property type="protein sequence ID" value="SJN22947.1"/>
    <property type="molecule type" value="Genomic_DNA"/>
</dbReference>
<protein>
    <submittedName>
        <fullName evidence="1">Uncharacterized protein</fullName>
    </submittedName>
</protein>
<gene>
    <name evidence="1" type="ORF">FM125_04380</name>
</gene>
<accession>A0A1R4ISV9</accession>
<reference evidence="1 2" key="1">
    <citation type="submission" date="2017-02" db="EMBL/GenBank/DDBJ databases">
        <authorList>
            <person name="Peterson S.W."/>
        </authorList>
    </citation>
    <scope>NUCLEOTIDE SEQUENCE [LARGE SCALE GENOMIC DNA]</scope>
    <source>
        <strain evidence="1 2">2B3F</strain>
    </source>
</reference>
<name>A0A1R4ISV9_9MICC</name>
<proteinExistence type="predicted"/>
<evidence type="ECO:0000313" key="2">
    <source>
        <dbReference type="Proteomes" id="UP000196230"/>
    </source>
</evidence>
<organism evidence="1 2">
    <name type="scientific">Micrococcus lylae</name>
    <dbReference type="NCBI Taxonomy" id="1273"/>
    <lineage>
        <taxon>Bacteria</taxon>
        <taxon>Bacillati</taxon>
        <taxon>Actinomycetota</taxon>
        <taxon>Actinomycetes</taxon>
        <taxon>Micrococcales</taxon>
        <taxon>Micrococcaceae</taxon>
        <taxon>Micrococcus</taxon>
    </lineage>
</organism>
<sequence length="44" mass="4968">MQVLSDRLSVRGAEPRERALPGRAVSMMSRRRAAVTRRRAVAFV</sequence>
<dbReference type="Proteomes" id="UP000196230">
    <property type="component" value="Unassembled WGS sequence"/>
</dbReference>